<dbReference type="PROSITE" id="PS51318">
    <property type="entry name" value="TAT"/>
    <property type="match status" value="1"/>
</dbReference>
<proteinExistence type="predicted"/>
<gene>
    <name evidence="1" type="ORF">AVDCRST_MAG59-4814</name>
</gene>
<dbReference type="AlphaFoldDB" id="A0A6J4VJP3"/>
<organism evidence="1">
    <name type="scientific">uncultured Thermomicrobiales bacterium</name>
    <dbReference type="NCBI Taxonomy" id="1645740"/>
    <lineage>
        <taxon>Bacteria</taxon>
        <taxon>Pseudomonadati</taxon>
        <taxon>Thermomicrobiota</taxon>
        <taxon>Thermomicrobia</taxon>
        <taxon>Thermomicrobiales</taxon>
        <taxon>environmental samples</taxon>
    </lineage>
</organism>
<dbReference type="InterPro" id="IPR006311">
    <property type="entry name" value="TAT_signal"/>
</dbReference>
<dbReference type="EMBL" id="CADCWF010000347">
    <property type="protein sequence ID" value="CAA9581407.1"/>
    <property type="molecule type" value="Genomic_DNA"/>
</dbReference>
<evidence type="ECO:0000313" key="1">
    <source>
        <dbReference type="EMBL" id="CAA9581407.1"/>
    </source>
</evidence>
<name>A0A6J4VJP3_9BACT</name>
<sequence>MDQDRFDSLARRLAAGATRRDAIQALAVATVGLVAAVPAGTGAAAACREPGAPCRRGGQCCSGLCQGKKGRERCRRVPGQGICTIRNNVCRTNDADKSCGGAGLDSCGCFVTTAGRSFCALGALSEVVSCERDRDCAGQFGAGARCVRGGPSDCPDSPVCRPRFPDPLPA</sequence>
<reference evidence="1" key="1">
    <citation type="submission" date="2020-02" db="EMBL/GenBank/DDBJ databases">
        <authorList>
            <person name="Meier V. D."/>
        </authorList>
    </citation>
    <scope>NUCLEOTIDE SEQUENCE</scope>
    <source>
        <strain evidence="1">AVDCRST_MAG59</strain>
    </source>
</reference>
<protein>
    <submittedName>
        <fullName evidence="1">Uncharacterized protein</fullName>
    </submittedName>
</protein>
<accession>A0A6J4VJP3</accession>